<evidence type="ECO:0000313" key="2">
    <source>
        <dbReference type="EMBL" id="GIM77407.1"/>
    </source>
</evidence>
<feature type="domain" description="Knr4/Smi1-like" evidence="1">
    <location>
        <begin position="33"/>
        <end position="146"/>
    </location>
</feature>
<gene>
    <name evidence="2" type="ORF">Aco04nite_55190</name>
</gene>
<protein>
    <recommendedName>
        <fullName evidence="1">Knr4/Smi1-like domain-containing protein</fullName>
    </recommendedName>
</protein>
<reference evidence="2" key="1">
    <citation type="submission" date="2021-03" db="EMBL/GenBank/DDBJ databases">
        <title>Whole genome shotgun sequence of Actinoplanes consettensis NBRC 14913.</title>
        <authorList>
            <person name="Komaki H."/>
            <person name="Tamura T."/>
        </authorList>
    </citation>
    <scope>NUCLEOTIDE SEQUENCE</scope>
    <source>
        <strain evidence="2">NBRC 14913</strain>
    </source>
</reference>
<name>A0A919SRX0_9ACTN</name>
<dbReference type="Pfam" id="PF14568">
    <property type="entry name" value="SUKH_6"/>
    <property type="match status" value="1"/>
</dbReference>
<evidence type="ECO:0000259" key="1">
    <source>
        <dbReference type="SMART" id="SM00860"/>
    </source>
</evidence>
<evidence type="ECO:0000313" key="3">
    <source>
        <dbReference type="Proteomes" id="UP000680865"/>
    </source>
</evidence>
<dbReference type="RefSeq" id="WP_213000126.1">
    <property type="nucleotide sequence ID" value="NZ_BAAATW010000016.1"/>
</dbReference>
<dbReference type="Gene3D" id="3.40.1580.10">
    <property type="entry name" value="SMI1/KNR4-like"/>
    <property type="match status" value="1"/>
</dbReference>
<dbReference type="Proteomes" id="UP000680865">
    <property type="component" value="Unassembled WGS sequence"/>
</dbReference>
<keyword evidence="3" id="KW-1185">Reference proteome</keyword>
<dbReference type="InterPro" id="IPR018958">
    <property type="entry name" value="Knr4/Smi1-like_dom"/>
</dbReference>
<sequence>MELHEFAALAEPLLARSAAGEAEHGFALVEGRTATADEIAVVERRLGIALPEKYKAFIVRFGGGMFGYVELFPVVAEPQEYGDDLCTVNDQEFPDRSFVAVAAVGTGDHWGFPVEDGRCLEQVWFHFHAAGDDEIVAADFLKFLAAHALRP</sequence>
<dbReference type="EMBL" id="BOQP01000030">
    <property type="protein sequence ID" value="GIM77407.1"/>
    <property type="molecule type" value="Genomic_DNA"/>
</dbReference>
<dbReference type="SUPFAM" id="SSF160631">
    <property type="entry name" value="SMI1/KNR4-like"/>
    <property type="match status" value="1"/>
</dbReference>
<dbReference type="InterPro" id="IPR037883">
    <property type="entry name" value="Knr4/Smi1-like_sf"/>
</dbReference>
<accession>A0A919SRX0</accession>
<proteinExistence type="predicted"/>
<dbReference type="SMART" id="SM00860">
    <property type="entry name" value="SMI1_KNR4"/>
    <property type="match status" value="1"/>
</dbReference>
<dbReference type="AlphaFoldDB" id="A0A919SRX0"/>
<organism evidence="2 3">
    <name type="scientific">Winogradskya consettensis</name>
    <dbReference type="NCBI Taxonomy" id="113560"/>
    <lineage>
        <taxon>Bacteria</taxon>
        <taxon>Bacillati</taxon>
        <taxon>Actinomycetota</taxon>
        <taxon>Actinomycetes</taxon>
        <taxon>Micromonosporales</taxon>
        <taxon>Micromonosporaceae</taxon>
        <taxon>Winogradskya</taxon>
    </lineage>
</organism>
<comment type="caution">
    <text evidence="2">The sequence shown here is derived from an EMBL/GenBank/DDBJ whole genome shotgun (WGS) entry which is preliminary data.</text>
</comment>